<keyword evidence="2" id="KW-1185">Reference proteome</keyword>
<sequence>MVTSPQGRYAYQSRKVLRLPPAGNRDSPTSFFASSGLGKGSGFFFLDVMTGFSYSAPELPVRHRAQPRGHVVRHSSAVSGLPWSYTLSKGCGASTEIYPSPIQRKLTSRLGSVDRRCPPVSGEGNGQRSIMVSDCHYCRAVNLQDPPLFPYGSHLTANKAPTLWGWASQLFPAPEGYGG</sequence>
<evidence type="ECO:0000313" key="2">
    <source>
        <dbReference type="Proteomes" id="UP000735302"/>
    </source>
</evidence>
<organism evidence="1 2">
    <name type="scientific">Plakobranchus ocellatus</name>
    <dbReference type="NCBI Taxonomy" id="259542"/>
    <lineage>
        <taxon>Eukaryota</taxon>
        <taxon>Metazoa</taxon>
        <taxon>Spiralia</taxon>
        <taxon>Lophotrochozoa</taxon>
        <taxon>Mollusca</taxon>
        <taxon>Gastropoda</taxon>
        <taxon>Heterobranchia</taxon>
        <taxon>Euthyneura</taxon>
        <taxon>Panpulmonata</taxon>
        <taxon>Sacoglossa</taxon>
        <taxon>Placobranchoidea</taxon>
        <taxon>Plakobranchidae</taxon>
        <taxon>Plakobranchus</taxon>
    </lineage>
</organism>
<evidence type="ECO:0000313" key="1">
    <source>
        <dbReference type="EMBL" id="GFO46800.1"/>
    </source>
</evidence>
<comment type="caution">
    <text evidence="1">The sequence shown here is derived from an EMBL/GenBank/DDBJ whole genome shotgun (WGS) entry which is preliminary data.</text>
</comment>
<proteinExistence type="predicted"/>
<gene>
    <name evidence="1" type="ORF">PoB_007330500</name>
</gene>
<dbReference type="Proteomes" id="UP000735302">
    <property type="component" value="Unassembled WGS sequence"/>
</dbReference>
<dbReference type="EMBL" id="BLXT01008222">
    <property type="protein sequence ID" value="GFO46800.1"/>
    <property type="molecule type" value="Genomic_DNA"/>
</dbReference>
<name>A0AAV4DRZ6_9GAST</name>
<reference evidence="1 2" key="1">
    <citation type="journal article" date="2021" name="Elife">
        <title>Chloroplast acquisition without the gene transfer in kleptoplastic sea slugs, Plakobranchus ocellatus.</title>
        <authorList>
            <person name="Maeda T."/>
            <person name="Takahashi S."/>
            <person name="Yoshida T."/>
            <person name="Shimamura S."/>
            <person name="Takaki Y."/>
            <person name="Nagai Y."/>
            <person name="Toyoda A."/>
            <person name="Suzuki Y."/>
            <person name="Arimoto A."/>
            <person name="Ishii H."/>
            <person name="Satoh N."/>
            <person name="Nishiyama T."/>
            <person name="Hasebe M."/>
            <person name="Maruyama T."/>
            <person name="Minagawa J."/>
            <person name="Obokata J."/>
            <person name="Shigenobu S."/>
        </authorList>
    </citation>
    <scope>NUCLEOTIDE SEQUENCE [LARGE SCALE GENOMIC DNA]</scope>
</reference>
<accession>A0AAV4DRZ6</accession>
<dbReference type="AlphaFoldDB" id="A0AAV4DRZ6"/>
<protein>
    <submittedName>
        <fullName evidence="1">Uncharacterized protein</fullName>
    </submittedName>
</protein>